<evidence type="ECO:0000256" key="1">
    <source>
        <dbReference type="ARBA" id="ARBA00004429"/>
    </source>
</evidence>
<feature type="transmembrane region" description="Helical" evidence="10">
    <location>
        <begin position="298"/>
        <end position="321"/>
    </location>
</feature>
<dbReference type="PIRSF" id="PIRSF006603">
    <property type="entry name" value="DinF"/>
    <property type="match status" value="1"/>
</dbReference>
<dbReference type="CDD" id="cd13131">
    <property type="entry name" value="MATE_NorM_like"/>
    <property type="match status" value="1"/>
</dbReference>
<evidence type="ECO:0000256" key="6">
    <source>
        <dbReference type="ARBA" id="ARBA00022989"/>
    </source>
</evidence>
<name>A0ABP9R938_9GAMM</name>
<keyword evidence="2" id="KW-0813">Transport</keyword>
<feature type="transmembrane region" description="Helical" evidence="10">
    <location>
        <begin position="408"/>
        <end position="429"/>
    </location>
</feature>
<evidence type="ECO:0000256" key="4">
    <source>
        <dbReference type="ARBA" id="ARBA00022475"/>
    </source>
</evidence>
<comment type="subcellular location">
    <subcellularLocation>
        <location evidence="1">Cell inner membrane</location>
        <topology evidence="1">Multi-pass membrane protein</topology>
    </subcellularLocation>
</comment>
<keyword evidence="7" id="KW-0406">Ion transport</keyword>
<feature type="transmembrane region" description="Helical" evidence="10">
    <location>
        <begin position="333"/>
        <end position="359"/>
    </location>
</feature>
<keyword evidence="8 10" id="KW-0472">Membrane</keyword>
<evidence type="ECO:0000256" key="7">
    <source>
        <dbReference type="ARBA" id="ARBA00023065"/>
    </source>
</evidence>
<evidence type="ECO:0000256" key="3">
    <source>
        <dbReference type="ARBA" id="ARBA00022449"/>
    </source>
</evidence>
<protein>
    <recommendedName>
        <fullName evidence="9">Multidrug-efflux transporter</fullName>
    </recommendedName>
</protein>
<evidence type="ECO:0000256" key="9">
    <source>
        <dbReference type="ARBA" id="ARBA00031636"/>
    </source>
</evidence>
<dbReference type="RefSeq" id="WP_051907379.1">
    <property type="nucleotide sequence ID" value="NZ_BAABKI010000013.1"/>
</dbReference>
<dbReference type="PANTHER" id="PTHR43298">
    <property type="entry name" value="MULTIDRUG RESISTANCE PROTEIN NORM-RELATED"/>
    <property type="match status" value="1"/>
</dbReference>
<dbReference type="InterPro" id="IPR048279">
    <property type="entry name" value="MdtK-like"/>
</dbReference>
<feature type="transmembrane region" description="Helical" evidence="10">
    <location>
        <begin position="207"/>
        <end position="233"/>
    </location>
</feature>
<feature type="transmembrane region" description="Helical" evidence="10">
    <location>
        <begin position="166"/>
        <end position="187"/>
    </location>
</feature>
<feature type="transmembrane region" description="Helical" evidence="10">
    <location>
        <begin position="260"/>
        <end position="286"/>
    </location>
</feature>
<gene>
    <name evidence="11" type="ORF">GCM10023342_11710</name>
</gene>
<evidence type="ECO:0000256" key="10">
    <source>
        <dbReference type="SAM" id="Phobius"/>
    </source>
</evidence>
<feature type="transmembrane region" description="Helical" evidence="10">
    <location>
        <begin position="133"/>
        <end position="154"/>
    </location>
</feature>
<dbReference type="PANTHER" id="PTHR43298:SF2">
    <property type="entry name" value="FMN_FAD EXPORTER YEEO-RELATED"/>
    <property type="match status" value="1"/>
</dbReference>
<sequence length="483" mass="51323">MVTTTNRWQRWRRENAALIRLALPICGAQLAQSGMSVTDVIMAGRASATDLAAISVGSSLWLPLMLFATGTLMGLTPIVAQLLGGKRVDRIRPFVHQALWLALGLGVIAALLLAFAVMPVFRLMAVPEPVASLSASYLAMVAFGMPGVAAFQALRAFADGMNHTRPALWISLLGLGVNVPFNYLLIYGGPGLETLFGDALPLGLSRLPALGAVGCGIATALAMWVMCLALLIYTQRSAIFASLNLWSRLARPQRAMLGELLHVGAPIGVAIFVEVTLFTLIALFIASFGEIAVAAHQIALNYTSILFMLPLSLGMALTIRVGHTLGSGQRRGAAFVAWNGIVACLLVALLNDLILWLTAGPVVALYSPNEQVQSLAVSLIWLAMIYQFSDALQVNLAGALRGYKDTRIIMAITLVSYWAVGLGGGYLLGSAGIGDWQPLGVYGYWLGLVAGLSVAALLLGWRLWRVSRGNTDVSVARASVDRG</sequence>
<feature type="transmembrane region" description="Helical" evidence="10">
    <location>
        <begin position="371"/>
        <end position="388"/>
    </location>
</feature>
<evidence type="ECO:0000313" key="11">
    <source>
        <dbReference type="EMBL" id="GAA5173351.1"/>
    </source>
</evidence>
<evidence type="ECO:0000256" key="5">
    <source>
        <dbReference type="ARBA" id="ARBA00022692"/>
    </source>
</evidence>
<proteinExistence type="predicted"/>
<keyword evidence="6 10" id="KW-1133">Transmembrane helix</keyword>
<feature type="transmembrane region" description="Helical" evidence="10">
    <location>
        <begin position="97"/>
        <end position="121"/>
    </location>
</feature>
<dbReference type="InterPro" id="IPR050222">
    <property type="entry name" value="MATE_MdtK"/>
</dbReference>
<keyword evidence="4" id="KW-1003">Cell membrane</keyword>
<accession>A0ABP9R938</accession>
<dbReference type="NCBIfam" id="TIGR00797">
    <property type="entry name" value="matE"/>
    <property type="match status" value="1"/>
</dbReference>
<comment type="caution">
    <text evidence="11">The sequence shown here is derived from an EMBL/GenBank/DDBJ whole genome shotgun (WGS) entry which is preliminary data.</text>
</comment>
<keyword evidence="5 10" id="KW-0812">Transmembrane</keyword>
<dbReference type="Proteomes" id="UP001500074">
    <property type="component" value="Unassembled WGS sequence"/>
</dbReference>
<reference evidence="12" key="1">
    <citation type="journal article" date="2019" name="Int. J. Syst. Evol. Microbiol.">
        <title>The Global Catalogue of Microorganisms (GCM) 10K type strain sequencing project: providing services to taxonomists for standard genome sequencing and annotation.</title>
        <authorList>
            <consortium name="The Broad Institute Genomics Platform"/>
            <consortium name="The Broad Institute Genome Sequencing Center for Infectious Disease"/>
            <person name="Wu L."/>
            <person name="Ma J."/>
        </authorList>
    </citation>
    <scope>NUCLEOTIDE SEQUENCE [LARGE SCALE GENOMIC DNA]</scope>
    <source>
        <strain evidence="12">JCM 18472</strain>
    </source>
</reference>
<feature type="transmembrane region" description="Helical" evidence="10">
    <location>
        <begin position="64"/>
        <end position="85"/>
    </location>
</feature>
<evidence type="ECO:0000256" key="8">
    <source>
        <dbReference type="ARBA" id="ARBA00023136"/>
    </source>
</evidence>
<dbReference type="Pfam" id="PF01554">
    <property type="entry name" value="MatE"/>
    <property type="match status" value="2"/>
</dbReference>
<dbReference type="InterPro" id="IPR002528">
    <property type="entry name" value="MATE_fam"/>
</dbReference>
<dbReference type="EMBL" id="BAABKI010000013">
    <property type="protein sequence ID" value="GAA5173351.1"/>
    <property type="molecule type" value="Genomic_DNA"/>
</dbReference>
<organism evidence="11 12">
    <name type="scientific">Modicisalibacter zincidurans</name>
    <dbReference type="NCBI Taxonomy" id="1178777"/>
    <lineage>
        <taxon>Bacteria</taxon>
        <taxon>Pseudomonadati</taxon>
        <taxon>Pseudomonadota</taxon>
        <taxon>Gammaproteobacteria</taxon>
        <taxon>Oceanospirillales</taxon>
        <taxon>Halomonadaceae</taxon>
        <taxon>Modicisalibacter</taxon>
    </lineage>
</organism>
<keyword evidence="3" id="KW-0050">Antiport</keyword>
<evidence type="ECO:0000313" key="12">
    <source>
        <dbReference type="Proteomes" id="UP001500074"/>
    </source>
</evidence>
<evidence type="ECO:0000256" key="2">
    <source>
        <dbReference type="ARBA" id="ARBA00022448"/>
    </source>
</evidence>
<keyword evidence="12" id="KW-1185">Reference proteome</keyword>
<feature type="transmembrane region" description="Helical" evidence="10">
    <location>
        <begin position="441"/>
        <end position="461"/>
    </location>
</feature>